<dbReference type="EMBL" id="JBJJXI010000159">
    <property type="protein sequence ID" value="KAL3385225.1"/>
    <property type="molecule type" value="Genomic_DNA"/>
</dbReference>
<evidence type="ECO:0000256" key="1">
    <source>
        <dbReference type="ARBA" id="ARBA00004202"/>
    </source>
</evidence>
<dbReference type="Proteomes" id="UP001627154">
    <property type="component" value="Unassembled WGS sequence"/>
</dbReference>
<accession>A0ABD2VWW9</accession>
<feature type="transmembrane region" description="Helical" evidence="7">
    <location>
        <begin position="83"/>
        <end position="111"/>
    </location>
</feature>
<sequence length="174" mass="20061">MLAYMKTFKCPKFPTNFKFPGMDKTESSIEENSDFEDRDPGRLNQHMPVIWEQVIGEPDGVRSPECAWRLSHHCFRLSKSCCYVLLSIFVAPIAALILGFTFACLAFEHIWCIVPCLRAWRISCMAVRHFCTAATQALVRPCTEALGYLFHQVRVMNQKLPDTYEINRDDVHII</sequence>
<dbReference type="AlphaFoldDB" id="A0ABD2VWW9"/>
<keyword evidence="5 6" id="KW-0472">Membrane</keyword>
<dbReference type="GO" id="GO:0005901">
    <property type="term" value="C:caveola"/>
    <property type="evidence" value="ECO:0007669"/>
    <property type="project" value="UniProtKB-SubCell"/>
</dbReference>
<comment type="subcellular location">
    <subcellularLocation>
        <location evidence="1 6">Cell membrane</location>
        <topology evidence="1 6">Peripheral membrane protein</topology>
    </subcellularLocation>
    <subcellularLocation>
        <location evidence="6">Golgi apparatus membrane</location>
        <topology evidence="6">Peripheral membrane protein</topology>
    </subcellularLocation>
    <subcellularLocation>
        <location evidence="6">Membrane</location>
        <location evidence="6">Caveola</location>
        <topology evidence="6">Peripheral membrane protein</topology>
    </subcellularLocation>
</comment>
<evidence type="ECO:0000256" key="6">
    <source>
        <dbReference type="RuleBase" id="RU000680"/>
    </source>
</evidence>
<evidence type="ECO:0000313" key="8">
    <source>
        <dbReference type="EMBL" id="KAL3385225.1"/>
    </source>
</evidence>
<evidence type="ECO:0000313" key="9">
    <source>
        <dbReference type="Proteomes" id="UP001627154"/>
    </source>
</evidence>
<evidence type="ECO:0000256" key="4">
    <source>
        <dbReference type="ARBA" id="ARBA00023034"/>
    </source>
</evidence>
<dbReference type="Pfam" id="PF01146">
    <property type="entry name" value="Caveolin"/>
    <property type="match status" value="1"/>
</dbReference>
<evidence type="ECO:0000256" key="2">
    <source>
        <dbReference type="ARBA" id="ARBA00010988"/>
    </source>
</evidence>
<protein>
    <recommendedName>
        <fullName evidence="6">Caveolin</fullName>
    </recommendedName>
</protein>
<keyword evidence="7" id="KW-1133">Transmembrane helix</keyword>
<keyword evidence="9" id="KW-1185">Reference proteome</keyword>
<evidence type="ECO:0000256" key="5">
    <source>
        <dbReference type="ARBA" id="ARBA00023136"/>
    </source>
</evidence>
<comment type="similarity">
    <text evidence="2 6">Belongs to the caveolin family.</text>
</comment>
<dbReference type="PANTHER" id="PTHR10844:SF19">
    <property type="entry name" value="CAVEOLIN-2"/>
    <property type="match status" value="1"/>
</dbReference>
<keyword evidence="4 6" id="KW-0333">Golgi apparatus</keyword>
<evidence type="ECO:0000256" key="7">
    <source>
        <dbReference type="SAM" id="Phobius"/>
    </source>
</evidence>
<name>A0ABD2VWW9_9HYME</name>
<evidence type="ECO:0000256" key="3">
    <source>
        <dbReference type="ARBA" id="ARBA00022475"/>
    </source>
</evidence>
<keyword evidence="7" id="KW-0812">Transmembrane</keyword>
<proteinExistence type="inferred from homology"/>
<gene>
    <name evidence="8" type="ORF">TKK_019210</name>
</gene>
<keyword evidence="3 6" id="KW-1003">Cell membrane</keyword>
<comment type="function">
    <text evidence="6">May act as a scaffolding protein within caveolar membranes. Interacts directly with G-protein alpha subunits and can functionally regulate their activity.</text>
</comment>
<reference evidence="8 9" key="1">
    <citation type="journal article" date="2024" name="bioRxiv">
        <title>A reference genome for Trichogramma kaykai: A tiny desert-dwelling parasitoid wasp with competing sex-ratio distorters.</title>
        <authorList>
            <person name="Culotta J."/>
            <person name="Lindsey A.R."/>
        </authorList>
    </citation>
    <scope>NUCLEOTIDE SEQUENCE [LARGE SCALE GENOMIC DNA]</scope>
    <source>
        <strain evidence="8 9">KSX58</strain>
    </source>
</reference>
<dbReference type="InterPro" id="IPR001612">
    <property type="entry name" value="Caveolin"/>
</dbReference>
<comment type="caution">
    <text evidence="8">The sequence shown here is derived from an EMBL/GenBank/DDBJ whole genome shotgun (WGS) entry which is preliminary data.</text>
</comment>
<dbReference type="PANTHER" id="PTHR10844">
    <property type="entry name" value="CAVEOLIN"/>
    <property type="match status" value="1"/>
</dbReference>
<organism evidence="8 9">
    <name type="scientific">Trichogramma kaykai</name>
    <dbReference type="NCBI Taxonomy" id="54128"/>
    <lineage>
        <taxon>Eukaryota</taxon>
        <taxon>Metazoa</taxon>
        <taxon>Ecdysozoa</taxon>
        <taxon>Arthropoda</taxon>
        <taxon>Hexapoda</taxon>
        <taxon>Insecta</taxon>
        <taxon>Pterygota</taxon>
        <taxon>Neoptera</taxon>
        <taxon>Endopterygota</taxon>
        <taxon>Hymenoptera</taxon>
        <taxon>Apocrita</taxon>
        <taxon>Proctotrupomorpha</taxon>
        <taxon>Chalcidoidea</taxon>
        <taxon>Trichogrammatidae</taxon>
        <taxon>Trichogramma</taxon>
    </lineage>
</organism>
<dbReference type="GO" id="GO:0000139">
    <property type="term" value="C:Golgi membrane"/>
    <property type="evidence" value="ECO:0007669"/>
    <property type="project" value="UniProtKB-SubCell"/>
</dbReference>